<dbReference type="SUPFAM" id="SSF51735">
    <property type="entry name" value="NAD(P)-binding Rossmann-fold domains"/>
    <property type="match status" value="1"/>
</dbReference>
<gene>
    <name evidence="10" type="primary">LOC113729873</name>
</gene>
<organism evidence="9 10">
    <name type="scientific">Coffea arabica</name>
    <name type="common">Arabian coffee</name>
    <dbReference type="NCBI Taxonomy" id="13443"/>
    <lineage>
        <taxon>Eukaryota</taxon>
        <taxon>Viridiplantae</taxon>
        <taxon>Streptophyta</taxon>
        <taxon>Embryophyta</taxon>
        <taxon>Tracheophyta</taxon>
        <taxon>Spermatophyta</taxon>
        <taxon>Magnoliopsida</taxon>
        <taxon>eudicotyledons</taxon>
        <taxon>Gunneridae</taxon>
        <taxon>Pentapetalae</taxon>
        <taxon>asterids</taxon>
        <taxon>lamiids</taxon>
        <taxon>Gentianales</taxon>
        <taxon>Rubiaceae</taxon>
        <taxon>Ixoroideae</taxon>
        <taxon>Gardenieae complex</taxon>
        <taxon>Bertiereae - Coffeeae clade</taxon>
        <taxon>Coffeeae</taxon>
        <taxon>Coffea</taxon>
    </lineage>
</organism>
<dbReference type="InterPro" id="IPR013149">
    <property type="entry name" value="ADH-like_C"/>
</dbReference>
<dbReference type="Proteomes" id="UP001652660">
    <property type="component" value="Chromosome 2e"/>
</dbReference>
<dbReference type="GeneID" id="113729873"/>
<dbReference type="Pfam" id="PF08240">
    <property type="entry name" value="ADH_N"/>
    <property type="match status" value="1"/>
</dbReference>
<keyword evidence="9" id="KW-1185">Reference proteome</keyword>
<dbReference type="InterPro" id="IPR011032">
    <property type="entry name" value="GroES-like_sf"/>
</dbReference>
<name>A0ABM4WQL7_COFAR</name>
<accession>A0ABM4WQL7</accession>
<feature type="domain" description="Alcohol dehydrogenase-like C-terminal" evidence="7">
    <location>
        <begin position="237"/>
        <end position="365"/>
    </location>
</feature>
<evidence type="ECO:0000256" key="3">
    <source>
        <dbReference type="ARBA" id="ARBA00022723"/>
    </source>
</evidence>
<proteinExistence type="inferred from homology"/>
<evidence type="ECO:0000313" key="10">
    <source>
        <dbReference type="RefSeq" id="XP_071934083.1"/>
    </source>
</evidence>
<reference evidence="10" key="1">
    <citation type="submission" date="2025-08" db="UniProtKB">
        <authorList>
            <consortium name="RefSeq"/>
        </authorList>
    </citation>
    <scope>IDENTIFICATION</scope>
    <source>
        <tissue evidence="10">Leaves</tissue>
    </source>
</reference>
<dbReference type="Gene3D" id="3.40.50.720">
    <property type="entry name" value="NAD(P)-binding Rossmann-like Domain"/>
    <property type="match status" value="2"/>
</dbReference>
<evidence type="ECO:0000256" key="4">
    <source>
        <dbReference type="ARBA" id="ARBA00022833"/>
    </source>
</evidence>
<evidence type="ECO:0000256" key="1">
    <source>
        <dbReference type="ARBA" id="ARBA00001947"/>
    </source>
</evidence>
<dbReference type="Gene3D" id="3.90.180.10">
    <property type="entry name" value="Medium-chain alcohol dehydrogenases, catalytic domain"/>
    <property type="match status" value="2"/>
</dbReference>
<evidence type="ECO:0000259" key="8">
    <source>
        <dbReference type="Pfam" id="PF08240"/>
    </source>
</evidence>
<dbReference type="InterPro" id="IPR036291">
    <property type="entry name" value="NAD(P)-bd_dom_sf"/>
</dbReference>
<dbReference type="InterPro" id="IPR002328">
    <property type="entry name" value="ADH_Zn_CS"/>
</dbReference>
<protein>
    <submittedName>
        <fullName evidence="10">CYP enzymes assisting alcohol dehydrogenase isoform X1</fullName>
    </submittedName>
</protein>
<evidence type="ECO:0000256" key="2">
    <source>
        <dbReference type="ARBA" id="ARBA00011738"/>
    </source>
</evidence>
<evidence type="ECO:0000256" key="5">
    <source>
        <dbReference type="ARBA" id="ARBA00023002"/>
    </source>
</evidence>
<comment type="subunit">
    <text evidence="2">Homodimer.</text>
</comment>
<dbReference type="InterPro" id="IPR013154">
    <property type="entry name" value="ADH-like_N"/>
</dbReference>
<keyword evidence="3 6" id="KW-0479">Metal-binding</keyword>
<evidence type="ECO:0000256" key="6">
    <source>
        <dbReference type="RuleBase" id="RU361277"/>
    </source>
</evidence>
<dbReference type="SUPFAM" id="SSF50129">
    <property type="entry name" value="GroES-like"/>
    <property type="match status" value="1"/>
</dbReference>
<dbReference type="PANTHER" id="PTHR43880:SF38">
    <property type="entry name" value="ALCOHOL DEHYDROGENASE-RELATED"/>
    <property type="match status" value="1"/>
</dbReference>
<dbReference type="PANTHER" id="PTHR43880">
    <property type="entry name" value="ALCOHOL DEHYDROGENASE"/>
    <property type="match status" value="1"/>
</dbReference>
<dbReference type="Pfam" id="PF00107">
    <property type="entry name" value="ADH_zinc_N"/>
    <property type="match status" value="1"/>
</dbReference>
<dbReference type="CDD" id="cd08277">
    <property type="entry name" value="liver_alcohol_DH_like"/>
    <property type="match status" value="1"/>
</dbReference>
<feature type="domain" description="Alcohol dehydrogenase-like N-terminal" evidence="8">
    <location>
        <begin position="36"/>
        <end position="168"/>
    </location>
</feature>
<evidence type="ECO:0000313" key="9">
    <source>
        <dbReference type="Proteomes" id="UP001652660"/>
    </source>
</evidence>
<comment type="similarity">
    <text evidence="6">Belongs to the zinc-containing alcohol dehydrogenase family.</text>
</comment>
<keyword evidence="5" id="KW-0560">Oxidoreductase</keyword>
<keyword evidence="4 6" id="KW-0862">Zinc</keyword>
<dbReference type="RefSeq" id="XP_071934083.1">
    <property type="nucleotide sequence ID" value="XM_072077982.1"/>
</dbReference>
<evidence type="ECO:0000259" key="7">
    <source>
        <dbReference type="Pfam" id="PF00107"/>
    </source>
</evidence>
<comment type="cofactor">
    <cofactor evidence="1 6">
        <name>Zn(2+)</name>
        <dbReference type="ChEBI" id="CHEBI:29105"/>
    </cofactor>
</comment>
<sequence length="407" mass="44286">MSTRNSSNIIACKGVVCWGKGEAPKVEEIEVEPPRSGEVRVKMLFASLCHTDVLCCNGFPTPLFPRVLGHEGVGQIESVGEEVFHLKVGDMVIPTYLGECKKCNNCISGKTNLCETYPLQAFTGLMPDGSSRMSIITSGRRQMLYQFLSCSTWSQYTIVDANYVVKMDSRLALPHASFLSCGFTTGFGATWKEAKVEKGSTVAIFGLGAVGLGVSATSTCQMLGRGTMRLGFRAVLTAVEGARVRGAAQIVGIDINKDKREKGEAFGMTHYINPKAIGDISISEMVKELTNGRGVDYSFECTGVPDLVNEALETTKMGVGKTIMLGAGTQKSMEIDFISLLGCRTFKYSIFGGVKVQSDLPVVIDKCINKEIQKLDQLLTHEIQLKDINRAFDLLKEPDCVKVLIQL</sequence>
<dbReference type="PROSITE" id="PS00059">
    <property type="entry name" value="ADH_ZINC"/>
    <property type="match status" value="1"/>
</dbReference>